<feature type="transmembrane region" description="Helical" evidence="5">
    <location>
        <begin position="363"/>
        <end position="382"/>
    </location>
</feature>
<dbReference type="InterPro" id="IPR036259">
    <property type="entry name" value="MFS_trans_sf"/>
</dbReference>
<keyword evidence="4 5" id="KW-0472">Membrane</keyword>
<feature type="non-terminal residue" evidence="7">
    <location>
        <position position="438"/>
    </location>
</feature>
<dbReference type="Gene3D" id="1.20.1250.20">
    <property type="entry name" value="MFS general substrate transporter like domains"/>
    <property type="match status" value="1"/>
</dbReference>
<dbReference type="GO" id="GO:0022857">
    <property type="term" value="F:transmembrane transporter activity"/>
    <property type="evidence" value="ECO:0007669"/>
    <property type="project" value="InterPro"/>
</dbReference>
<dbReference type="InterPro" id="IPR005828">
    <property type="entry name" value="MFS_sugar_transport-like"/>
</dbReference>
<dbReference type="Pfam" id="PF00083">
    <property type="entry name" value="Sugar_tr"/>
    <property type="match status" value="1"/>
</dbReference>
<dbReference type="Proteomes" id="UP001497623">
    <property type="component" value="Unassembled WGS sequence"/>
</dbReference>
<feature type="transmembrane region" description="Helical" evidence="5">
    <location>
        <begin position="103"/>
        <end position="125"/>
    </location>
</feature>
<feature type="domain" description="Major facilitator superfamily (MFS) profile" evidence="6">
    <location>
        <begin position="1"/>
        <end position="387"/>
    </location>
</feature>
<evidence type="ECO:0000256" key="1">
    <source>
        <dbReference type="ARBA" id="ARBA00004141"/>
    </source>
</evidence>
<dbReference type="SUPFAM" id="SSF103473">
    <property type="entry name" value="MFS general substrate transporter"/>
    <property type="match status" value="1"/>
</dbReference>
<comment type="subcellular location">
    <subcellularLocation>
        <location evidence="1">Membrane</location>
        <topology evidence="1">Multi-pass membrane protein</topology>
    </subcellularLocation>
</comment>
<dbReference type="GO" id="GO:0016020">
    <property type="term" value="C:membrane"/>
    <property type="evidence" value="ECO:0007669"/>
    <property type="project" value="UniProtKB-SubCell"/>
</dbReference>
<organism evidence="7 8">
    <name type="scientific">Meganyctiphanes norvegica</name>
    <name type="common">Northern krill</name>
    <name type="synonym">Thysanopoda norvegica</name>
    <dbReference type="NCBI Taxonomy" id="48144"/>
    <lineage>
        <taxon>Eukaryota</taxon>
        <taxon>Metazoa</taxon>
        <taxon>Ecdysozoa</taxon>
        <taxon>Arthropoda</taxon>
        <taxon>Crustacea</taxon>
        <taxon>Multicrustacea</taxon>
        <taxon>Malacostraca</taxon>
        <taxon>Eumalacostraca</taxon>
        <taxon>Eucarida</taxon>
        <taxon>Euphausiacea</taxon>
        <taxon>Euphausiidae</taxon>
        <taxon>Meganyctiphanes</taxon>
    </lineage>
</organism>
<evidence type="ECO:0000313" key="8">
    <source>
        <dbReference type="Proteomes" id="UP001497623"/>
    </source>
</evidence>
<evidence type="ECO:0000256" key="5">
    <source>
        <dbReference type="SAM" id="Phobius"/>
    </source>
</evidence>
<dbReference type="InterPro" id="IPR020846">
    <property type="entry name" value="MFS_dom"/>
</dbReference>
<protein>
    <recommendedName>
        <fullName evidence="6">Major facilitator superfamily (MFS) profile domain-containing protein</fullName>
    </recommendedName>
</protein>
<feature type="transmembrane region" description="Helical" evidence="5">
    <location>
        <begin position="131"/>
        <end position="150"/>
    </location>
</feature>
<keyword evidence="8" id="KW-1185">Reference proteome</keyword>
<dbReference type="AlphaFoldDB" id="A0AAV2QAF9"/>
<evidence type="ECO:0000256" key="4">
    <source>
        <dbReference type="ARBA" id="ARBA00023136"/>
    </source>
</evidence>
<feature type="non-terminal residue" evidence="7">
    <location>
        <position position="1"/>
    </location>
</feature>
<evidence type="ECO:0000313" key="7">
    <source>
        <dbReference type="EMBL" id="CAL4078104.1"/>
    </source>
</evidence>
<gene>
    <name evidence="7" type="ORF">MNOR_LOCUS10565</name>
</gene>
<evidence type="ECO:0000256" key="3">
    <source>
        <dbReference type="ARBA" id="ARBA00022989"/>
    </source>
</evidence>
<dbReference type="EMBL" id="CAXKWB010005378">
    <property type="protein sequence ID" value="CAL4078104.1"/>
    <property type="molecule type" value="Genomic_DNA"/>
</dbReference>
<feature type="transmembrane region" description="Helical" evidence="5">
    <location>
        <begin position="277"/>
        <end position="296"/>
    </location>
</feature>
<evidence type="ECO:0000259" key="6">
    <source>
        <dbReference type="PROSITE" id="PS50850"/>
    </source>
</evidence>
<dbReference type="PROSITE" id="PS50850">
    <property type="entry name" value="MFS"/>
    <property type="match status" value="1"/>
</dbReference>
<feature type="transmembrane region" description="Helical" evidence="5">
    <location>
        <begin position="14"/>
        <end position="33"/>
    </location>
</feature>
<feature type="transmembrane region" description="Helical" evidence="5">
    <location>
        <begin position="45"/>
        <end position="63"/>
    </location>
</feature>
<proteinExistence type="predicted"/>
<feature type="transmembrane region" description="Helical" evidence="5">
    <location>
        <begin position="335"/>
        <end position="357"/>
    </location>
</feature>
<dbReference type="PANTHER" id="PTHR24064">
    <property type="entry name" value="SOLUTE CARRIER FAMILY 22 MEMBER"/>
    <property type="match status" value="1"/>
</dbReference>
<keyword evidence="2 5" id="KW-0812">Transmembrane</keyword>
<sequence length="438" mass="49491">VATSYGWVCDKESYSTHVLSVSLAGNAVGTALLQPLADKFVGRRIMFYVSIVIQIIFIIPTIYASNYFLHLALRFLASLAFQCNYQMPLLIVLELLPPDKRTIASGVSFVAWTLGLCWNSFMGWAVPDWRYLALASNLPMAIFFALYRIIPESPRWLLSQGRIKEAANVLIKVGISNGKRSIPSQSEIETELLLLYNQEKKEERIGFKKIFQYHRIRTWTAALIILSCGIFLVYGCLVLSNDIIKDNMFLNHFILSIFELPSNVFGYFSCTYLGRQVTMFKTFFLSALLSFTAALIKDQWILLVVVAFMKLFMTEAMYVLYVISSEIFPTSIRSTGIGICIVFGFTMMIASPFVMFAEFGSAFPYWVMFGSTVVGSLVSLVLPETLGLPLPQTIAEAEDIGTDRPFIGLVHHWNQHKYISTKKSTDNGKQVHPEQEHI</sequence>
<reference evidence="7 8" key="1">
    <citation type="submission" date="2024-05" db="EMBL/GenBank/DDBJ databases">
        <authorList>
            <person name="Wallberg A."/>
        </authorList>
    </citation>
    <scope>NUCLEOTIDE SEQUENCE [LARGE SCALE GENOMIC DNA]</scope>
</reference>
<evidence type="ECO:0000256" key="2">
    <source>
        <dbReference type="ARBA" id="ARBA00022692"/>
    </source>
</evidence>
<feature type="transmembrane region" description="Helical" evidence="5">
    <location>
        <begin position="75"/>
        <end position="96"/>
    </location>
</feature>
<feature type="transmembrane region" description="Helical" evidence="5">
    <location>
        <begin position="252"/>
        <end position="270"/>
    </location>
</feature>
<keyword evidence="3 5" id="KW-1133">Transmembrane helix</keyword>
<feature type="transmembrane region" description="Helical" evidence="5">
    <location>
        <begin position="218"/>
        <end position="240"/>
    </location>
</feature>
<name>A0AAV2QAF9_MEGNR</name>
<feature type="transmembrane region" description="Helical" evidence="5">
    <location>
        <begin position="302"/>
        <end position="323"/>
    </location>
</feature>
<comment type="caution">
    <text evidence="7">The sequence shown here is derived from an EMBL/GenBank/DDBJ whole genome shotgun (WGS) entry which is preliminary data.</text>
</comment>
<accession>A0AAV2QAF9</accession>